<evidence type="ECO:0000256" key="2">
    <source>
        <dbReference type="ARBA" id="ARBA00022679"/>
    </source>
</evidence>
<gene>
    <name evidence="7" type="ORF">GUITHDRAFT_161944</name>
</gene>
<dbReference type="SUPFAM" id="SSF57850">
    <property type="entry name" value="RING/U-box"/>
    <property type="match status" value="1"/>
</dbReference>
<reference evidence="7 9" key="1">
    <citation type="journal article" date="2012" name="Nature">
        <title>Algal genomes reveal evolutionary mosaicism and the fate of nucleomorphs.</title>
        <authorList>
            <consortium name="DOE Joint Genome Institute"/>
            <person name="Curtis B.A."/>
            <person name="Tanifuji G."/>
            <person name="Burki F."/>
            <person name="Gruber A."/>
            <person name="Irimia M."/>
            <person name="Maruyama S."/>
            <person name="Arias M.C."/>
            <person name="Ball S.G."/>
            <person name="Gile G.H."/>
            <person name="Hirakawa Y."/>
            <person name="Hopkins J.F."/>
            <person name="Kuo A."/>
            <person name="Rensing S.A."/>
            <person name="Schmutz J."/>
            <person name="Symeonidi A."/>
            <person name="Elias M."/>
            <person name="Eveleigh R.J."/>
            <person name="Herman E.K."/>
            <person name="Klute M.J."/>
            <person name="Nakayama T."/>
            <person name="Obornik M."/>
            <person name="Reyes-Prieto A."/>
            <person name="Armbrust E.V."/>
            <person name="Aves S.J."/>
            <person name="Beiko R.G."/>
            <person name="Coutinho P."/>
            <person name="Dacks J.B."/>
            <person name="Durnford D.G."/>
            <person name="Fast N.M."/>
            <person name="Green B.R."/>
            <person name="Grisdale C.J."/>
            <person name="Hempel F."/>
            <person name="Henrissat B."/>
            <person name="Hoppner M.P."/>
            <person name="Ishida K."/>
            <person name="Kim E."/>
            <person name="Koreny L."/>
            <person name="Kroth P.G."/>
            <person name="Liu Y."/>
            <person name="Malik S.B."/>
            <person name="Maier U.G."/>
            <person name="McRose D."/>
            <person name="Mock T."/>
            <person name="Neilson J.A."/>
            <person name="Onodera N.T."/>
            <person name="Poole A.M."/>
            <person name="Pritham E.J."/>
            <person name="Richards T.A."/>
            <person name="Rocap G."/>
            <person name="Roy S.W."/>
            <person name="Sarai C."/>
            <person name="Schaack S."/>
            <person name="Shirato S."/>
            <person name="Slamovits C.H."/>
            <person name="Spencer D.F."/>
            <person name="Suzuki S."/>
            <person name="Worden A.Z."/>
            <person name="Zauner S."/>
            <person name="Barry K."/>
            <person name="Bell C."/>
            <person name="Bharti A.K."/>
            <person name="Crow J.A."/>
            <person name="Grimwood J."/>
            <person name="Kramer R."/>
            <person name="Lindquist E."/>
            <person name="Lucas S."/>
            <person name="Salamov A."/>
            <person name="McFadden G.I."/>
            <person name="Lane C.E."/>
            <person name="Keeling P.J."/>
            <person name="Gray M.W."/>
            <person name="Grigoriev I.V."/>
            <person name="Archibald J.M."/>
        </authorList>
    </citation>
    <scope>NUCLEOTIDE SEQUENCE</scope>
    <source>
        <strain evidence="7 9">CCMP2712</strain>
    </source>
</reference>
<evidence type="ECO:0000256" key="5">
    <source>
        <dbReference type="ARBA" id="ARBA00022840"/>
    </source>
</evidence>
<dbReference type="InterPro" id="IPR011009">
    <property type="entry name" value="Kinase-like_dom_sf"/>
</dbReference>
<evidence type="ECO:0000313" key="7">
    <source>
        <dbReference type="EMBL" id="EKX49814.1"/>
    </source>
</evidence>
<dbReference type="PROSITE" id="PS50011">
    <property type="entry name" value="PROTEIN_KINASE_DOM"/>
    <property type="match status" value="1"/>
</dbReference>
<keyword evidence="4" id="KW-0418">Kinase</keyword>
<protein>
    <recommendedName>
        <fullName evidence="1">non-specific serine/threonine protein kinase</fullName>
        <ecNumber evidence="1">2.7.11.1</ecNumber>
    </recommendedName>
</protein>
<keyword evidence="5" id="KW-0067">ATP-binding</keyword>
<dbReference type="CDD" id="cd16453">
    <property type="entry name" value="RING-Ubox"/>
    <property type="match status" value="1"/>
</dbReference>
<dbReference type="InterPro" id="IPR003613">
    <property type="entry name" value="Ubox_domain"/>
</dbReference>
<keyword evidence="3" id="KW-0547">Nucleotide-binding</keyword>
<dbReference type="eggNOG" id="KOG0594">
    <property type="taxonomic scope" value="Eukaryota"/>
</dbReference>
<dbReference type="InterPro" id="IPR050660">
    <property type="entry name" value="NEK_Ser/Thr_kinase"/>
</dbReference>
<keyword evidence="9" id="KW-1185">Reference proteome</keyword>
<evidence type="ECO:0000256" key="3">
    <source>
        <dbReference type="ARBA" id="ARBA00022741"/>
    </source>
</evidence>
<dbReference type="Proteomes" id="UP000011087">
    <property type="component" value="Unassembled WGS sequence"/>
</dbReference>
<reference evidence="9" key="2">
    <citation type="submission" date="2012-11" db="EMBL/GenBank/DDBJ databases">
        <authorList>
            <person name="Kuo A."/>
            <person name="Curtis B.A."/>
            <person name="Tanifuji G."/>
            <person name="Burki F."/>
            <person name="Gruber A."/>
            <person name="Irimia M."/>
            <person name="Maruyama S."/>
            <person name="Arias M.C."/>
            <person name="Ball S.G."/>
            <person name="Gile G.H."/>
            <person name="Hirakawa Y."/>
            <person name="Hopkins J.F."/>
            <person name="Rensing S.A."/>
            <person name="Schmutz J."/>
            <person name="Symeonidi A."/>
            <person name="Elias M."/>
            <person name="Eveleigh R.J."/>
            <person name="Herman E.K."/>
            <person name="Klute M.J."/>
            <person name="Nakayama T."/>
            <person name="Obornik M."/>
            <person name="Reyes-Prieto A."/>
            <person name="Armbrust E.V."/>
            <person name="Aves S.J."/>
            <person name="Beiko R.G."/>
            <person name="Coutinho P."/>
            <person name="Dacks J.B."/>
            <person name="Durnford D.G."/>
            <person name="Fast N.M."/>
            <person name="Green B.R."/>
            <person name="Grisdale C."/>
            <person name="Hempe F."/>
            <person name="Henrissat B."/>
            <person name="Hoppner M.P."/>
            <person name="Ishida K.-I."/>
            <person name="Kim E."/>
            <person name="Koreny L."/>
            <person name="Kroth P.G."/>
            <person name="Liu Y."/>
            <person name="Malik S.-B."/>
            <person name="Maier U.G."/>
            <person name="McRose D."/>
            <person name="Mock T."/>
            <person name="Neilson J.A."/>
            <person name="Onodera N.T."/>
            <person name="Poole A.M."/>
            <person name="Pritham E.J."/>
            <person name="Richards T.A."/>
            <person name="Rocap G."/>
            <person name="Roy S.W."/>
            <person name="Sarai C."/>
            <person name="Schaack S."/>
            <person name="Shirato S."/>
            <person name="Slamovits C.H."/>
            <person name="Spencer D.F."/>
            <person name="Suzuki S."/>
            <person name="Worden A.Z."/>
            <person name="Zauner S."/>
            <person name="Barry K."/>
            <person name="Bell C."/>
            <person name="Bharti A.K."/>
            <person name="Crow J.A."/>
            <person name="Grimwood J."/>
            <person name="Kramer R."/>
            <person name="Lindquist E."/>
            <person name="Lucas S."/>
            <person name="Salamov A."/>
            <person name="McFadden G.I."/>
            <person name="Lane C.E."/>
            <person name="Keeling P.J."/>
            <person name="Gray M.W."/>
            <person name="Grigoriev I.V."/>
            <person name="Archibald J.M."/>
        </authorList>
    </citation>
    <scope>NUCLEOTIDE SEQUENCE</scope>
    <source>
        <strain evidence="9">CCMP2712</strain>
    </source>
</reference>
<dbReference type="Gene3D" id="1.10.510.10">
    <property type="entry name" value="Transferase(Phosphotransferase) domain 1"/>
    <property type="match status" value="1"/>
</dbReference>
<dbReference type="STRING" id="905079.L1JNI3"/>
<dbReference type="EMBL" id="JH992980">
    <property type="protein sequence ID" value="EKX49814.1"/>
    <property type="molecule type" value="Genomic_DNA"/>
</dbReference>
<dbReference type="EnsemblProtists" id="EKX49814">
    <property type="protein sequence ID" value="EKX49814"/>
    <property type="gene ID" value="GUITHDRAFT_161944"/>
</dbReference>
<dbReference type="PaxDb" id="55529-EKX49814"/>
<reference evidence="8" key="3">
    <citation type="submission" date="2015-06" db="UniProtKB">
        <authorList>
            <consortium name="EnsemblProtists"/>
        </authorList>
    </citation>
    <scope>IDENTIFICATION</scope>
</reference>
<dbReference type="HOGENOM" id="CLU_420073_0_0_1"/>
<dbReference type="SMART" id="SM00220">
    <property type="entry name" value="S_TKc"/>
    <property type="match status" value="1"/>
</dbReference>
<dbReference type="OrthoDB" id="426563at2759"/>
<dbReference type="AlphaFoldDB" id="L1JNI3"/>
<dbReference type="SUPFAM" id="SSF56112">
    <property type="entry name" value="Protein kinase-like (PK-like)"/>
    <property type="match status" value="1"/>
</dbReference>
<name>L1JNI3_GUITC</name>
<evidence type="ECO:0000313" key="8">
    <source>
        <dbReference type="EnsemblProtists" id="EKX49814"/>
    </source>
</evidence>
<feature type="domain" description="Protein kinase" evidence="6">
    <location>
        <begin position="15"/>
        <end position="259"/>
    </location>
</feature>
<accession>L1JNI3</accession>
<sequence>MDSISSNRDEWCQELEDERMISNSKHCRSLVVTNRDGRRCVEKRYSLEFLEEKNIHLEDLNRMVGLLKELRHPNIIRVRESFHNTMYWILVKEFSKAKTLEQLICEENDLSRKNVMVLADQLTSALKYLHKMGTPHGNLKPSNVLVAEDCHLHVCDMQLSSELCPPEASMVYCSPERFQDGKASFHDDVWAMGCVYLEMILLEVCKESFWKVVNGQVELRDNLLGKIYLFSSCFGLIIKRLLSVDVHLRPTTEQVETLLSVYNNVEEPYQLCCPIMGVMYRDPVFVPGSGNTYERSAIQSFWRNRTPGTRPRDPLTNIDLPTETVYVNWDKRREVAAWLAEHADYVPYGWSSRCDVPPVESRLGDALAGTAHLQPGGVLGYNLLWLADVLVQNSSILFLLLATVFYALGLHELSQYDWMNCPNDKSMAESSAVMEYPVPKGSRLQILEVSSCSEHQLSVKVPAANLFDFHFDRFGISLIILGVVWLWTRTACKVNAPLPFIMCSAPFWLVGSHLFRDSLRPLYEDIDLKVGPGILEISSTLFGLACRTRAMQLRDVQAVRQSSGMQRNDELLSELEIHQGARVHRWGTVLSSLEVHYVKKVVGEYIIRQEEELRDGCSRQQAGGGGCRWWLQTNEELMRQFAEGREQASYERM</sequence>
<dbReference type="KEGG" id="gtt:GUITHDRAFT_161944"/>
<dbReference type="Pfam" id="PF00069">
    <property type="entry name" value="Pkinase"/>
    <property type="match status" value="1"/>
</dbReference>
<dbReference type="PANTHER" id="PTHR43671">
    <property type="entry name" value="SERINE/THREONINE-PROTEIN KINASE NEK"/>
    <property type="match status" value="1"/>
</dbReference>
<dbReference type="PANTHER" id="PTHR43671:SF13">
    <property type="entry name" value="SERINE_THREONINE-PROTEIN KINASE NEK2"/>
    <property type="match status" value="1"/>
</dbReference>
<evidence type="ECO:0000256" key="4">
    <source>
        <dbReference type="ARBA" id="ARBA00022777"/>
    </source>
</evidence>
<keyword evidence="2" id="KW-0808">Transferase</keyword>
<evidence type="ECO:0000256" key="1">
    <source>
        <dbReference type="ARBA" id="ARBA00012513"/>
    </source>
</evidence>
<dbReference type="GO" id="GO:0004842">
    <property type="term" value="F:ubiquitin-protein transferase activity"/>
    <property type="evidence" value="ECO:0007669"/>
    <property type="project" value="InterPro"/>
</dbReference>
<dbReference type="GO" id="GO:0004674">
    <property type="term" value="F:protein serine/threonine kinase activity"/>
    <property type="evidence" value="ECO:0007669"/>
    <property type="project" value="UniProtKB-EC"/>
</dbReference>
<evidence type="ECO:0000313" key="9">
    <source>
        <dbReference type="Proteomes" id="UP000011087"/>
    </source>
</evidence>
<dbReference type="InterPro" id="IPR013083">
    <property type="entry name" value="Znf_RING/FYVE/PHD"/>
</dbReference>
<dbReference type="SMART" id="SM00504">
    <property type="entry name" value="Ubox"/>
    <property type="match status" value="1"/>
</dbReference>
<dbReference type="Gene3D" id="3.30.200.20">
    <property type="entry name" value="Phosphorylase Kinase, domain 1"/>
    <property type="match status" value="1"/>
</dbReference>
<proteinExistence type="predicted"/>
<dbReference type="EC" id="2.7.11.1" evidence="1"/>
<organism evidence="7">
    <name type="scientific">Guillardia theta (strain CCMP2712)</name>
    <name type="common">Cryptophyte</name>
    <dbReference type="NCBI Taxonomy" id="905079"/>
    <lineage>
        <taxon>Eukaryota</taxon>
        <taxon>Cryptophyceae</taxon>
        <taxon>Pyrenomonadales</taxon>
        <taxon>Geminigeraceae</taxon>
        <taxon>Guillardia</taxon>
    </lineage>
</organism>
<dbReference type="GO" id="GO:0005524">
    <property type="term" value="F:ATP binding"/>
    <property type="evidence" value="ECO:0007669"/>
    <property type="project" value="UniProtKB-KW"/>
</dbReference>
<dbReference type="InterPro" id="IPR000719">
    <property type="entry name" value="Prot_kinase_dom"/>
</dbReference>
<dbReference type="GO" id="GO:0016567">
    <property type="term" value="P:protein ubiquitination"/>
    <property type="evidence" value="ECO:0007669"/>
    <property type="project" value="InterPro"/>
</dbReference>
<dbReference type="Gene3D" id="3.30.40.10">
    <property type="entry name" value="Zinc/RING finger domain, C3HC4 (zinc finger)"/>
    <property type="match status" value="1"/>
</dbReference>
<dbReference type="Pfam" id="PF04564">
    <property type="entry name" value="U-box"/>
    <property type="match status" value="1"/>
</dbReference>
<evidence type="ECO:0000259" key="6">
    <source>
        <dbReference type="PROSITE" id="PS50011"/>
    </source>
</evidence>
<dbReference type="RefSeq" id="XP_005836794.1">
    <property type="nucleotide sequence ID" value="XM_005836737.1"/>
</dbReference>
<dbReference type="GeneID" id="17306686"/>